<protein>
    <submittedName>
        <fullName evidence="2">Uncharacterized protein</fullName>
    </submittedName>
</protein>
<feature type="compositionally biased region" description="Polar residues" evidence="1">
    <location>
        <begin position="77"/>
        <end position="86"/>
    </location>
</feature>
<feature type="compositionally biased region" description="Polar residues" evidence="1">
    <location>
        <begin position="15"/>
        <end position="25"/>
    </location>
</feature>
<feature type="compositionally biased region" description="Acidic residues" evidence="1">
    <location>
        <begin position="318"/>
        <end position="331"/>
    </location>
</feature>
<organism evidence="2 3">
    <name type="scientific">Pseudocercospora eumusae</name>
    <dbReference type="NCBI Taxonomy" id="321146"/>
    <lineage>
        <taxon>Eukaryota</taxon>
        <taxon>Fungi</taxon>
        <taxon>Dikarya</taxon>
        <taxon>Ascomycota</taxon>
        <taxon>Pezizomycotina</taxon>
        <taxon>Dothideomycetes</taxon>
        <taxon>Dothideomycetidae</taxon>
        <taxon>Mycosphaerellales</taxon>
        <taxon>Mycosphaerellaceae</taxon>
        <taxon>Pseudocercospora</taxon>
    </lineage>
</organism>
<accession>A0A139HPB7</accession>
<dbReference type="OrthoDB" id="10640185at2759"/>
<reference evidence="2 3" key="1">
    <citation type="submission" date="2015-07" db="EMBL/GenBank/DDBJ databases">
        <title>Comparative genomics of the Sigatoka disease complex on banana suggests a link between parallel evolutionary changes in Pseudocercospora fijiensis and Pseudocercospora eumusae and increased virulence on the banana host.</title>
        <authorList>
            <person name="Chang T.-C."/>
            <person name="Salvucci A."/>
            <person name="Crous P.W."/>
            <person name="Stergiopoulos I."/>
        </authorList>
    </citation>
    <scope>NUCLEOTIDE SEQUENCE [LARGE SCALE GENOMIC DNA]</scope>
    <source>
        <strain evidence="2 3">CBS 114824</strain>
    </source>
</reference>
<evidence type="ECO:0000313" key="2">
    <source>
        <dbReference type="EMBL" id="KXT04331.1"/>
    </source>
</evidence>
<sequence length="391" mass="44771">MPLLAVVDVEHVRTASPSDVASTSKHQSHYRRMSEQGQEEDSPGSRQRHRKYEQDSCELNGEDEEIRSKTEDPACGSKSTQSAASQDSEHMKPSQQLSQDELPSGFILRWQRNRAQIRDYIRAQGLARDGTLSGKAGNLEIPKSKRFDQIAIWRDQRLDGLEKSKMSKGTYRSEYPEIYKWWKATEDVYWKNYFSAWLDAPEKSSAEVTSTSGRTILRSVESQYYAQDQDDEEIIPIKPEIEDDDVERMTSNYEYTPSVHRPPPLRKATRISHAHGNMREPSTPESDKIYYAQQQSNPSIKRKREAEASMRATKVQQEDEEDAASDSSEDDVCSRQPRKKYVAVGPNGHFNGAKATPQNLECTLRDGKVVKAVRRAWIWDENGRMVVYPAF</sequence>
<name>A0A139HPB7_9PEZI</name>
<comment type="caution">
    <text evidence="2">The sequence shown here is derived from an EMBL/GenBank/DDBJ whole genome shotgun (WGS) entry which is preliminary data.</text>
</comment>
<feature type="region of interest" description="Disordered" evidence="1">
    <location>
        <begin position="294"/>
        <end position="336"/>
    </location>
</feature>
<dbReference type="AlphaFoldDB" id="A0A139HPB7"/>
<dbReference type="Proteomes" id="UP000070133">
    <property type="component" value="Unassembled WGS sequence"/>
</dbReference>
<proteinExistence type="predicted"/>
<evidence type="ECO:0000313" key="3">
    <source>
        <dbReference type="Proteomes" id="UP000070133"/>
    </source>
</evidence>
<dbReference type="EMBL" id="LFZN01000022">
    <property type="protein sequence ID" value="KXT04331.1"/>
    <property type="molecule type" value="Genomic_DNA"/>
</dbReference>
<evidence type="ECO:0000256" key="1">
    <source>
        <dbReference type="SAM" id="MobiDB-lite"/>
    </source>
</evidence>
<keyword evidence="3" id="KW-1185">Reference proteome</keyword>
<feature type="region of interest" description="Disordered" evidence="1">
    <location>
        <begin position="1"/>
        <end position="100"/>
    </location>
</feature>
<gene>
    <name evidence="2" type="ORF">AC578_7930</name>
</gene>